<evidence type="ECO:0000313" key="1">
    <source>
        <dbReference type="EMBL" id="AST92259.1"/>
    </source>
</evidence>
<reference evidence="1 2" key="1">
    <citation type="submission" date="2016-12" db="EMBL/GenBank/DDBJ databases">
        <title>The whole genome sequencing and assembly of Bacillus cohnii DSM 6307T strain.</title>
        <authorList>
            <person name="Lee Y.-J."/>
            <person name="Yi H."/>
            <person name="Bahn Y.-S."/>
            <person name="Kim J.F."/>
            <person name="Lee D.-W."/>
        </authorList>
    </citation>
    <scope>NUCLEOTIDE SEQUENCE [LARGE SCALE GENOMIC DNA]</scope>
    <source>
        <strain evidence="1 2">DSM 6307</strain>
    </source>
</reference>
<dbReference type="Proteomes" id="UP000215224">
    <property type="component" value="Chromosome"/>
</dbReference>
<dbReference type="AlphaFoldDB" id="A0A223KS04"/>
<accession>A0A223KS04</accession>
<name>A0A223KS04_9BACI</name>
<protein>
    <recommendedName>
        <fullName evidence="3">ABC transporter periplasmic binding protein yphF</fullName>
    </recommendedName>
</protein>
<sequence>MLFRKKWLMILFIGSTIILSGCLYPQENLKQNQVPYIDQLASVQTAVEQYREVSGGLLPIKDRDMDTPIYQKYPIDFNKLSPRYMQEPPGNAFESGGVYQYVLVDVEENPTVKLIDLRIAETIRELNLMINLYMRSNQYPPMKEVLSTDALRIDYDKLGIDSEPYIVSPFTGNNLPLILNTDGHVIIDYSMDLYTYLQEYEHSFEPGDDIRDILVENSVFVPAYSVPYTINEKNEPIFLN</sequence>
<dbReference type="KEGG" id="bcoh:BC6307_13665"/>
<evidence type="ECO:0008006" key="3">
    <source>
        <dbReference type="Google" id="ProtNLM"/>
    </source>
</evidence>
<dbReference type="RefSeq" id="WP_066416890.1">
    <property type="nucleotide sequence ID" value="NZ_CP018866.1"/>
</dbReference>
<evidence type="ECO:0000313" key="2">
    <source>
        <dbReference type="Proteomes" id="UP000215224"/>
    </source>
</evidence>
<organism evidence="1 2">
    <name type="scientific">Sutcliffiella cohnii</name>
    <dbReference type="NCBI Taxonomy" id="33932"/>
    <lineage>
        <taxon>Bacteria</taxon>
        <taxon>Bacillati</taxon>
        <taxon>Bacillota</taxon>
        <taxon>Bacilli</taxon>
        <taxon>Bacillales</taxon>
        <taxon>Bacillaceae</taxon>
        <taxon>Sutcliffiella</taxon>
    </lineage>
</organism>
<dbReference type="PROSITE" id="PS51257">
    <property type="entry name" value="PROKAR_LIPOPROTEIN"/>
    <property type="match status" value="1"/>
</dbReference>
<proteinExistence type="predicted"/>
<dbReference type="EMBL" id="CP018866">
    <property type="protein sequence ID" value="AST92259.1"/>
    <property type="molecule type" value="Genomic_DNA"/>
</dbReference>
<keyword evidence="2" id="KW-1185">Reference proteome</keyword>
<dbReference type="STRING" id="1314751.GCA_001591425_02629"/>
<gene>
    <name evidence="1" type="ORF">BC6307_13665</name>
</gene>